<name>A0A2M6YBM5_9BACT</name>
<sequence>VIEETIEYYNQKISGLEKQVKETRESAAKSPGSMQSWSDKSKQEFSQLADSLSKNLQPLKNSVKKISEILTTKKNSIGNQVVIGSIVKTKESGEDSNEYLLIVPGVGGDQIKVDEIEYFLLSENSNLAKELLVKKLNSKIVLKSGIEISIVEIINS</sequence>
<evidence type="ECO:0000313" key="2">
    <source>
        <dbReference type="EMBL" id="PIU24111.1"/>
    </source>
</evidence>
<dbReference type="EMBL" id="PEXI01000088">
    <property type="protein sequence ID" value="PIU24111.1"/>
    <property type="molecule type" value="Genomic_DNA"/>
</dbReference>
<feature type="region of interest" description="Disordered" evidence="1">
    <location>
        <begin position="20"/>
        <end position="42"/>
    </location>
</feature>
<evidence type="ECO:0000256" key="1">
    <source>
        <dbReference type="SAM" id="MobiDB-lite"/>
    </source>
</evidence>
<accession>A0A2M6YBM5</accession>
<dbReference type="AlphaFoldDB" id="A0A2M6YBM5"/>
<proteinExistence type="predicted"/>
<evidence type="ECO:0000313" key="3">
    <source>
        <dbReference type="Proteomes" id="UP000229896"/>
    </source>
</evidence>
<reference evidence="3" key="1">
    <citation type="submission" date="2017-09" db="EMBL/GenBank/DDBJ databases">
        <title>Depth-based differentiation of microbial function through sediment-hosted aquifers and enrichment of novel symbionts in the deep terrestrial subsurface.</title>
        <authorList>
            <person name="Probst A.J."/>
            <person name="Ladd B."/>
            <person name="Jarett J.K."/>
            <person name="Geller-Mcgrath D.E."/>
            <person name="Sieber C.M.K."/>
            <person name="Emerson J.B."/>
            <person name="Anantharaman K."/>
            <person name="Thomas B.C."/>
            <person name="Malmstrom R."/>
            <person name="Stieglmeier M."/>
            <person name="Klingl A."/>
            <person name="Woyke T."/>
            <person name="Ryan C.M."/>
            <person name="Banfield J.F."/>
        </authorList>
    </citation>
    <scope>NUCLEOTIDE SEQUENCE [LARGE SCALE GENOMIC DNA]</scope>
</reference>
<dbReference type="Proteomes" id="UP000229896">
    <property type="component" value="Unassembled WGS sequence"/>
</dbReference>
<gene>
    <name evidence="2" type="ORF">COT12_02805</name>
</gene>
<organism evidence="2 3">
    <name type="scientific">Candidatus Berkelbacteria bacterium CG08_land_8_20_14_0_20_39_8</name>
    <dbReference type="NCBI Taxonomy" id="1974511"/>
    <lineage>
        <taxon>Bacteria</taxon>
        <taxon>Candidatus Berkelbacteria</taxon>
    </lineage>
</organism>
<comment type="caution">
    <text evidence="2">The sequence shown here is derived from an EMBL/GenBank/DDBJ whole genome shotgun (WGS) entry which is preliminary data.</text>
</comment>
<evidence type="ECO:0008006" key="4">
    <source>
        <dbReference type="Google" id="ProtNLM"/>
    </source>
</evidence>
<feature type="compositionally biased region" description="Polar residues" evidence="1">
    <location>
        <begin position="32"/>
        <end position="42"/>
    </location>
</feature>
<feature type="non-terminal residue" evidence="2">
    <location>
        <position position="1"/>
    </location>
</feature>
<protein>
    <recommendedName>
        <fullName evidence="4">Transcription elongation factor GreA/GreB C-terminal domain-containing protein</fullName>
    </recommendedName>
</protein>